<feature type="domain" description="Shugoshin C-terminal" evidence="4">
    <location>
        <begin position="278"/>
        <end position="302"/>
    </location>
</feature>
<dbReference type="Proteomes" id="UP001370490">
    <property type="component" value="Unassembled WGS sequence"/>
</dbReference>
<dbReference type="PANTHER" id="PTHR34373:SF8">
    <property type="entry name" value="SHUGOSHIN"/>
    <property type="match status" value="1"/>
</dbReference>
<dbReference type="InterPro" id="IPR011515">
    <property type="entry name" value="Shugoshin_C"/>
</dbReference>
<feature type="region of interest" description="Disordered" evidence="3">
    <location>
        <begin position="180"/>
        <end position="206"/>
    </location>
</feature>
<protein>
    <submittedName>
        <fullName evidence="5">Shugoshin, C-terminal</fullName>
    </submittedName>
</protein>
<evidence type="ECO:0000259" key="4">
    <source>
        <dbReference type="Pfam" id="PF07557"/>
    </source>
</evidence>
<feature type="region of interest" description="Disordered" evidence="3">
    <location>
        <begin position="237"/>
        <end position="304"/>
    </location>
</feature>
<dbReference type="GO" id="GO:0005634">
    <property type="term" value="C:nucleus"/>
    <property type="evidence" value="ECO:0007669"/>
    <property type="project" value="InterPro"/>
</dbReference>
<feature type="compositionally biased region" description="Polar residues" evidence="3">
    <location>
        <begin position="184"/>
        <end position="193"/>
    </location>
</feature>
<dbReference type="InterPro" id="IPR044693">
    <property type="entry name" value="SGO_plant"/>
</dbReference>
<reference evidence="5 6" key="1">
    <citation type="submission" date="2023-12" db="EMBL/GenBank/DDBJ databases">
        <title>A high-quality genome assembly for Dillenia turbinata (Dilleniales).</title>
        <authorList>
            <person name="Chanderbali A."/>
        </authorList>
    </citation>
    <scope>NUCLEOTIDE SEQUENCE [LARGE SCALE GENOMIC DNA]</scope>
    <source>
        <strain evidence="5">LSX21</strain>
        <tissue evidence="5">Leaf</tissue>
    </source>
</reference>
<name>A0AAN8VFL3_9MAGN</name>
<dbReference type="Pfam" id="PF07557">
    <property type="entry name" value="Shugoshin_C"/>
    <property type="match status" value="1"/>
</dbReference>
<sequence>MKSDKMAKRSSIGNILRRRLSDITNTQSQNHLLKAKKDEKPTSMFSSSGDYIEELLKENMMLMKLVEDRNKIIELSGVELQKLRISFQSMQLQNWSLAQSNSQMIAELNLGKERVKALEHEIQCKEALLKAKNLELKVKANLKSEKGGSQEGEATDMEIANELLGTAIDDLKACNPIRRRPTRSRSMGHTASKQVAGKEQTENKRRCLRRQSAKFISQIKPSEDLFELEVAELQMRPSLNSPMKEDGQVRSRSSTQYESQEKCSTSYELQEPRKTSIGRPLRGAVEKVHSYKEAPLNTKMRRKE</sequence>
<evidence type="ECO:0000256" key="1">
    <source>
        <dbReference type="ARBA" id="ARBA00010845"/>
    </source>
</evidence>
<proteinExistence type="inferred from homology"/>
<gene>
    <name evidence="5" type="ORF">RJ641_008432</name>
</gene>
<evidence type="ECO:0000256" key="2">
    <source>
        <dbReference type="ARBA" id="ARBA00022829"/>
    </source>
</evidence>
<dbReference type="EMBL" id="JBAMMX010000015">
    <property type="protein sequence ID" value="KAK6926713.1"/>
    <property type="molecule type" value="Genomic_DNA"/>
</dbReference>
<dbReference type="GO" id="GO:0034090">
    <property type="term" value="P:maintenance of meiotic sister chromatid cohesion"/>
    <property type="evidence" value="ECO:0007669"/>
    <property type="project" value="InterPro"/>
</dbReference>
<evidence type="ECO:0000256" key="3">
    <source>
        <dbReference type="SAM" id="MobiDB-lite"/>
    </source>
</evidence>
<evidence type="ECO:0000313" key="5">
    <source>
        <dbReference type="EMBL" id="KAK6926713.1"/>
    </source>
</evidence>
<feature type="compositionally biased region" description="Polar residues" evidence="3">
    <location>
        <begin position="250"/>
        <end position="268"/>
    </location>
</feature>
<keyword evidence="2" id="KW-0159">Chromosome partition</keyword>
<organism evidence="5 6">
    <name type="scientific">Dillenia turbinata</name>
    <dbReference type="NCBI Taxonomy" id="194707"/>
    <lineage>
        <taxon>Eukaryota</taxon>
        <taxon>Viridiplantae</taxon>
        <taxon>Streptophyta</taxon>
        <taxon>Embryophyta</taxon>
        <taxon>Tracheophyta</taxon>
        <taxon>Spermatophyta</taxon>
        <taxon>Magnoliopsida</taxon>
        <taxon>eudicotyledons</taxon>
        <taxon>Gunneridae</taxon>
        <taxon>Pentapetalae</taxon>
        <taxon>Dilleniales</taxon>
        <taxon>Dilleniaceae</taxon>
        <taxon>Dillenia</taxon>
    </lineage>
</organism>
<accession>A0AAN8VFL3</accession>
<comment type="caution">
    <text evidence="5">The sequence shown here is derived from an EMBL/GenBank/DDBJ whole genome shotgun (WGS) entry which is preliminary data.</text>
</comment>
<dbReference type="PANTHER" id="PTHR34373">
    <property type="entry name" value="SHUGOSHIN 2"/>
    <property type="match status" value="1"/>
</dbReference>
<comment type="similarity">
    <text evidence="1">Belongs to the shugoshin family.</text>
</comment>
<keyword evidence="6" id="KW-1185">Reference proteome</keyword>
<dbReference type="GO" id="GO:0000775">
    <property type="term" value="C:chromosome, centromeric region"/>
    <property type="evidence" value="ECO:0007669"/>
    <property type="project" value="InterPro"/>
</dbReference>
<evidence type="ECO:0000313" key="6">
    <source>
        <dbReference type="Proteomes" id="UP001370490"/>
    </source>
</evidence>
<dbReference type="GO" id="GO:0045144">
    <property type="term" value="P:meiotic sister chromatid segregation"/>
    <property type="evidence" value="ECO:0007669"/>
    <property type="project" value="InterPro"/>
</dbReference>
<dbReference type="AlphaFoldDB" id="A0AAN8VFL3"/>